<dbReference type="PANTHER" id="PTHR11011">
    <property type="entry name" value="MALE STERILITY PROTEIN 2-RELATED"/>
    <property type="match status" value="1"/>
</dbReference>
<dbReference type="VEuPathDB" id="VectorBase:ADIR011575"/>
<keyword evidence="4" id="KW-0812">Transmembrane</keyword>
<dbReference type="InterPro" id="IPR033640">
    <property type="entry name" value="FAR_C"/>
</dbReference>
<feature type="domain" description="Thioester reductase (TE)" evidence="6">
    <location>
        <begin position="504"/>
        <end position="777"/>
    </location>
</feature>
<comment type="similarity">
    <text evidence="1 4">Belongs to the fatty acyl-CoA reductase family.</text>
</comment>
<reference evidence="8" key="1">
    <citation type="submission" date="2013-03" db="EMBL/GenBank/DDBJ databases">
        <title>The Genome Sequence of Anopheles dirus WRAIR2.</title>
        <authorList>
            <consortium name="The Broad Institute Genomics Platform"/>
            <person name="Neafsey D.E."/>
            <person name="Walton C."/>
            <person name="Walker B."/>
            <person name="Young S.K."/>
            <person name="Zeng Q."/>
            <person name="Gargeya S."/>
            <person name="Fitzgerald M."/>
            <person name="Haas B."/>
            <person name="Abouelleil A."/>
            <person name="Allen A.W."/>
            <person name="Alvarado L."/>
            <person name="Arachchi H.M."/>
            <person name="Berlin A.M."/>
            <person name="Chapman S.B."/>
            <person name="Gainer-Dewar J."/>
            <person name="Goldberg J."/>
            <person name="Griggs A."/>
            <person name="Gujja S."/>
            <person name="Hansen M."/>
            <person name="Howarth C."/>
            <person name="Imamovic A."/>
            <person name="Ireland A."/>
            <person name="Larimer J."/>
            <person name="McCowan C."/>
            <person name="Murphy C."/>
            <person name="Pearson M."/>
            <person name="Poon T.W."/>
            <person name="Priest M."/>
            <person name="Roberts A."/>
            <person name="Saif S."/>
            <person name="Shea T."/>
            <person name="Sisk P."/>
            <person name="Sykes S."/>
            <person name="Wortman J."/>
            <person name="Nusbaum C."/>
            <person name="Birren B."/>
        </authorList>
    </citation>
    <scope>NUCLEOTIDE SEQUENCE [LARGE SCALE GENOMIC DNA]</scope>
    <source>
        <strain evidence="8">WRAIR2</strain>
    </source>
</reference>
<dbReference type="InterPro" id="IPR026055">
    <property type="entry name" value="FAR"/>
</dbReference>
<keyword evidence="3 4" id="KW-0443">Lipid metabolism</keyword>
<dbReference type="STRING" id="7168.A0A182NV74"/>
<dbReference type="EC" id="1.2.1.84" evidence="4"/>
<dbReference type="SUPFAM" id="SSF51735">
    <property type="entry name" value="NAD(P)-binding Rossmann-fold domains"/>
    <property type="match status" value="2"/>
</dbReference>
<dbReference type="GO" id="GO:0102965">
    <property type="term" value="F:alcohol-forming long-chain fatty acyl-CoA reductase activity"/>
    <property type="evidence" value="ECO:0007669"/>
    <property type="project" value="UniProtKB-EC"/>
</dbReference>
<dbReference type="InterPro" id="IPR036291">
    <property type="entry name" value="NAD(P)-bd_dom_sf"/>
</dbReference>
<keyword evidence="4" id="KW-0472">Membrane</keyword>
<organism evidence="7 8">
    <name type="scientific">Anopheles dirus</name>
    <dbReference type="NCBI Taxonomy" id="7168"/>
    <lineage>
        <taxon>Eukaryota</taxon>
        <taxon>Metazoa</taxon>
        <taxon>Ecdysozoa</taxon>
        <taxon>Arthropoda</taxon>
        <taxon>Hexapoda</taxon>
        <taxon>Insecta</taxon>
        <taxon>Pterygota</taxon>
        <taxon>Neoptera</taxon>
        <taxon>Endopterygota</taxon>
        <taxon>Diptera</taxon>
        <taxon>Nematocera</taxon>
        <taxon>Culicoidea</taxon>
        <taxon>Culicidae</taxon>
        <taxon>Anophelinae</taxon>
        <taxon>Anopheles</taxon>
    </lineage>
</organism>
<evidence type="ECO:0000256" key="2">
    <source>
        <dbReference type="ARBA" id="ARBA00022516"/>
    </source>
</evidence>
<evidence type="ECO:0000313" key="7">
    <source>
        <dbReference type="EnsemblMetazoa" id="ADIR011575-PA"/>
    </source>
</evidence>
<sequence length="981" mass="112122">MIDTQTIDTGPEEGTLNVTEFYRGATVLVTGGTGFIGKVLVEKLLRCFEVKKIFLLIRRKDSASAAERLQRMLDGPIFDTIRSTAPDAKERFAKVVAMDATFEDEDIVDDVDKAKLCNEVQIVFHVMASIRFNEMLDDAIAINVTSAKRLYALANSMAELRSIVHVSTFYSNCDRQHIEERIYDDVPYGGLDHIQLFFKSLSAEEKDRMTRLVLGTMPNSYVFSKKCAEAMIGREFGALPIGIFRPPIVISSYREPEPGWVDCFHGATGLCVPMVLGKTIWYYGKPEVKPFLSPVDHTVSGMLATACDIYRRQCTILPVEKMVPVYNFAFDKNAITYGDYPGLVGSGLRNPLDRLLWCRISPWKIFPRILLWLMTLQARIADEVLAWFGKRGSNLKVVSAISNLANAVEYFRCHMWTMDNGNVKRLLSLLSRDDAQRLDFDGDRIDWQDYHKSYANGIAMELMRKRHGRQQYRKSLKAKRAVSDKDRMKELHVSEFYRDSVVLITGGTGFLGKVLVEKLLRCFAVRKIILLIREKRATSASIRLEQMIRDPIFDTIRATFIHPDKVFAKLVAIETDFTSDEFVREPYRTDLLNETQIVFHVMAVVRFDLGLKNTLDTNVTATERLYKFLRSAPHLQSIVHVSTFYSNSDRTHIDECVYDDIRFGGLDNIRRILDPLTVSEQALLAPTIISPLPNDYMFSKKCAEVLIQRHFADLPIGICRPPMVTPSYREPVPGWVDCLQGVTGLCVTILKQRLLWFYGDQTSCPQIVPVDYCIAAMITAACDIRARFEENRVAESFDRNVPAPPVYNFYFDKNLLTMQQIIALIASNLPSPMARKLGSLRTRVTRYRFLSRITFWLMFFMAYLADAFLALLGKPKWYGFAHMDYQTSCNTCMIICSHVKLVSGLSTLADASDLFRCKTWTARNDNTKRLSLLLAPGDKELLSLDVDQIDFADYYKQYTKGLLLELERREARRRQRKTINC</sequence>
<dbReference type="Proteomes" id="UP000075884">
    <property type="component" value="Unassembled WGS sequence"/>
</dbReference>
<protein>
    <recommendedName>
        <fullName evidence="4">Fatty acyl-CoA reductase</fullName>
        <ecNumber evidence="4">1.2.1.84</ecNumber>
    </recommendedName>
</protein>
<keyword evidence="8" id="KW-1185">Reference proteome</keyword>
<dbReference type="Gene3D" id="3.40.50.720">
    <property type="entry name" value="NAD(P)-binding Rossmann-like Domain"/>
    <property type="match status" value="2"/>
</dbReference>
<feature type="domain" description="Fatty acyl-CoA reductase C-terminal" evidence="5">
    <location>
        <begin position="858"/>
        <end position="962"/>
    </location>
</feature>
<accession>A0A182NV74</accession>
<feature type="domain" description="Thioester reductase (TE)" evidence="6">
    <location>
        <begin position="29"/>
        <end position="300"/>
    </location>
</feature>
<keyword evidence="2 4" id="KW-0444">Lipid biosynthesis</keyword>
<feature type="domain" description="Fatty acyl-CoA reductase C-terminal" evidence="5">
    <location>
        <begin position="374"/>
        <end position="463"/>
    </location>
</feature>
<proteinExistence type="inferred from homology"/>
<dbReference type="EnsemblMetazoa" id="ADIR011575-RA">
    <property type="protein sequence ID" value="ADIR011575-PA"/>
    <property type="gene ID" value="ADIR011575"/>
</dbReference>
<reference evidence="7" key="2">
    <citation type="submission" date="2020-05" db="UniProtKB">
        <authorList>
            <consortium name="EnsemblMetazoa"/>
        </authorList>
    </citation>
    <scope>IDENTIFICATION</scope>
    <source>
        <strain evidence="7">WRAIR2</strain>
    </source>
</reference>
<evidence type="ECO:0000259" key="5">
    <source>
        <dbReference type="Pfam" id="PF03015"/>
    </source>
</evidence>
<comment type="function">
    <text evidence="4">Catalyzes the reduction of fatty acyl-CoA to fatty alcohols.</text>
</comment>
<name>A0A182NV74_9DIPT</name>
<dbReference type="PANTHER" id="PTHR11011:SF81">
    <property type="entry name" value="FATTY ACYL-COA REDUCTASE"/>
    <property type="match status" value="1"/>
</dbReference>
<dbReference type="CDD" id="cd09071">
    <property type="entry name" value="FAR_C"/>
    <property type="match status" value="1"/>
</dbReference>
<dbReference type="GO" id="GO:0035336">
    <property type="term" value="P:long-chain fatty-acyl-CoA metabolic process"/>
    <property type="evidence" value="ECO:0007669"/>
    <property type="project" value="TreeGrafter"/>
</dbReference>
<dbReference type="InterPro" id="IPR013120">
    <property type="entry name" value="FAR_NAD-bd"/>
</dbReference>
<feature type="transmembrane region" description="Helical" evidence="4">
    <location>
        <begin position="853"/>
        <end position="873"/>
    </location>
</feature>
<dbReference type="GO" id="GO:0080019">
    <property type="term" value="F:alcohol-forming very long-chain fatty acyl-CoA reductase activity"/>
    <property type="evidence" value="ECO:0007669"/>
    <property type="project" value="InterPro"/>
</dbReference>
<comment type="catalytic activity">
    <reaction evidence="4">
        <text>a long-chain fatty acyl-CoA + 2 NADPH + 2 H(+) = a long-chain primary fatty alcohol + 2 NADP(+) + CoA</text>
        <dbReference type="Rhea" id="RHEA:52716"/>
        <dbReference type="ChEBI" id="CHEBI:15378"/>
        <dbReference type="ChEBI" id="CHEBI:57287"/>
        <dbReference type="ChEBI" id="CHEBI:57783"/>
        <dbReference type="ChEBI" id="CHEBI:58349"/>
        <dbReference type="ChEBI" id="CHEBI:77396"/>
        <dbReference type="ChEBI" id="CHEBI:83139"/>
        <dbReference type="EC" id="1.2.1.84"/>
    </reaction>
</comment>
<evidence type="ECO:0000313" key="8">
    <source>
        <dbReference type="Proteomes" id="UP000075884"/>
    </source>
</evidence>
<keyword evidence="4" id="KW-0521">NADP</keyword>
<evidence type="ECO:0000259" key="6">
    <source>
        <dbReference type="Pfam" id="PF07993"/>
    </source>
</evidence>
<keyword evidence="4" id="KW-1133">Transmembrane helix</keyword>
<keyword evidence="4" id="KW-0560">Oxidoreductase</keyword>
<evidence type="ECO:0000256" key="1">
    <source>
        <dbReference type="ARBA" id="ARBA00005928"/>
    </source>
</evidence>
<dbReference type="GO" id="GO:0005777">
    <property type="term" value="C:peroxisome"/>
    <property type="evidence" value="ECO:0007669"/>
    <property type="project" value="TreeGrafter"/>
</dbReference>
<evidence type="ECO:0000256" key="4">
    <source>
        <dbReference type="RuleBase" id="RU363097"/>
    </source>
</evidence>
<dbReference type="Pfam" id="PF07993">
    <property type="entry name" value="NAD_binding_4"/>
    <property type="match status" value="2"/>
</dbReference>
<dbReference type="Pfam" id="PF03015">
    <property type="entry name" value="Sterile"/>
    <property type="match status" value="2"/>
</dbReference>
<evidence type="ECO:0000256" key="3">
    <source>
        <dbReference type="ARBA" id="ARBA00023098"/>
    </source>
</evidence>
<dbReference type="AlphaFoldDB" id="A0A182NV74"/>